<evidence type="ECO:0008006" key="3">
    <source>
        <dbReference type="Google" id="ProtNLM"/>
    </source>
</evidence>
<dbReference type="EMBL" id="VFPT01000004">
    <property type="protein sequence ID" value="TQM89931.1"/>
    <property type="molecule type" value="Genomic_DNA"/>
</dbReference>
<sequence length="63" mass="6922">MKIRSNDELTAALSRIDALWGKEPGTPGGDELDALTQLVELYESEHFPFPAEHRGITAATKLL</sequence>
<accession>A0A543K4C3</accession>
<protein>
    <recommendedName>
        <fullName evidence="3">HTH-type transcriptional regulator/antitoxin HigA</fullName>
    </recommendedName>
</protein>
<evidence type="ECO:0000313" key="1">
    <source>
        <dbReference type="EMBL" id="TQM89931.1"/>
    </source>
</evidence>
<proteinExistence type="predicted"/>
<gene>
    <name evidence="1" type="ORF">BD293_4249</name>
</gene>
<name>A0A543K4C3_9RHOB</name>
<dbReference type="OrthoDB" id="9796786at2"/>
<organism evidence="1 2">
    <name type="scientific">Roseinatronobacter monicus</name>
    <dbReference type="NCBI Taxonomy" id="393481"/>
    <lineage>
        <taxon>Bacteria</taxon>
        <taxon>Pseudomonadati</taxon>
        <taxon>Pseudomonadota</taxon>
        <taxon>Alphaproteobacteria</taxon>
        <taxon>Rhodobacterales</taxon>
        <taxon>Paracoccaceae</taxon>
        <taxon>Roseinatronobacter</taxon>
    </lineage>
</organism>
<dbReference type="AlphaFoldDB" id="A0A543K4C3"/>
<reference evidence="1 2" key="1">
    <citation type="submission" date="2019-06" db="EMBL/GenBank/DDBJ databases">
        <title>Genomic Encyclopedia of Archaeal and Bacterial Type Strains, Phase II (KMG-II): from individual species to whole genera.</title>
        <authorList>
            <person name="Goeker M."/>
        </authorList>
    </citation>
    <scope>NUCLEOTIDE SEQUENCE [LARGE SCALE GENOMIC DNA]</scope>
    <source>
        <strain evidence="1 2">DSM 18423</strain>
    </source>
</reference>
<comment type="caution">
    <text evidence="1">The sequence shown here is derived from an EMBL/GenBank/DDBJ whole genome shotgun (WGS) entry which is preliminary data.</text>
</comment>
<dbReference type="Proteomes" id="UP000320582">
    <property type="component" value="Unassembled WGS sequence"/>
</dbReference>
<dbReference type="RefSeq" id="WP_142085517.1">
    <property type="nucleotide sequence ID" value="NZ_VFPT01000004.1"/>
</dbReference>
<evidence type="ECO:0000313" key="2">
    <source>
        <dbReference type="Proteomes" id="UP000320582"/>
    </source>
</evidence>
<keyword evidence="2" id="KW-1185">Reference proteome</keyword>